<reference evidence="2 3" key="1">
    <citation type="journal article" date="2013" name="Mar. Genomics">
        <title>Expression of sulfatases in Rhodopirellula baltica and the diversity of sulfatases in the genus Rhodopirellula.</title>
        <authorList>
            <person name="Wegner C.E."/>
            <person name="Richter-Heitmann T."/>
            <person name="Klindworth A."/>
            <person name="Klockow C."/>
            <person name="Richter M."/>
            <person name="Achstetter T."/>
            <person name="Glockner F.O."/>
            <person name="Harder J."/>
        </authorList>
    </citation>
    <scope>NUCLEOTIDE SEQUENCE [LARGE SCALE GENOMIC DNA]</scope>
    <source>
        <strain evidence="2 3">SM1</strain>
    </source>
</reference>
<sequence>MHNAGDVRETYHRLASGGLETYHAQRYSLDSYAAINKLVDEFTVMTSATEERYDEVLPNGVRAIGAGLASGADSDTLIRLISRHAPTHLAIHPIDSAVIRWAARQQIPAITTLANTLAREKCGFPRNIVREAKTRRTARALNRDNFRWVGSYGINSSRELARLGVNPEKIIPWDYLIDTDPGPFTAKQSPSDRDHFTLCYVGTVSEGKGVAEMIEAVAILNSMSINVTLKLVGPDTANFARVHCTRHDVEDRVELLGLMPSDSIEPLMHECDLVMVPSRHDYPEGFPLVIHHALRACTPTIASDHPMFASHLKHRENAMIFPQKDAKKMAECIAETLTTPELYESISAASHATWKRLRLPVKWADLTTRWIRNDRDDQDWLSERSLANLDNGKG</sequence>
<protein>
    <submittedName>
        <fullName evidence="2">Group 1 glycosyl transferase</fullName>
    </submittedName>
</protein>
<dbReference type="CDD" id="cd03801">
    <property type="entry name" value="GT4_PimA-like"/>
    <property type="match status" value="1"/>
</dbReference>
<comment type="caution">
    <text evidence="2">The sequence shown here is derived from an EMBL/GenBank/DDBJ whole genome shotgun (WGS) entry which is preliminary data.</text>
</comment>
<name>M5S6P2_9BACT</name>
<dbReference type="GO" id="GO:0016757">
    <property type="term" value="F:glycosyltransferase activity"/>
    <property type="evidence" value="ECO:0007669"/>
    <property type="project" value="InterPro"/>
</dbReference>
<organism evidence="2 3">
    <name type="scientific">Rhodopirellula maiorica SM1</name>
    <dbReference type="NCBI Taxonomy" id="1265738"/>
    <lineage>
        <taxon>Bacteria</taxon>
        <taxon>Pseudomonadati</taxon>
        <taxon>Planctomycetota</taxon>
        <taxon>Planctomycetia</taxon>
        <taxon>Pirellulales</taxon>
        <taxon>Pirellulaceae</taxon>
        <taxon>Novipirellula</taxon>
    </lineage>
</organism>
<proteinExistence type="predicted"/>
<dbReference type="InterPro" id="IPR001296">
    <property type="entry name" value="Glyco_trans_1"/>
</dbReference>
<dbReference type="PATRIC" id="fig|1265738.3.peg.1226"/>
<dbReference type="Gene3D" id="3.40.50.2000">
    <property type="entry name" value="Glycogen Phosphorylase B"/>
    <property type="match status" value="2"/>
</dbReference>
<evidence type="ECO:0000313" key="2">
    <source>
        <dbReference type="EMBL" id="EMI21849.1"/>
    </source>
</evidence>
<gene>
    <name evidence="2" type="ORF">RMSM_01234</name>
</gene>
<dbReference type="PANTHER" id="PTHR12526">
    <property type="entry name" value="GLYCOSYLTRANSFERASE"/>
    <property type="match status" value="1"/>
</dbReference>
<accession>M5S6P2</accession>
<dbReference type="Proteomes" id="UP000011991">
    <property type="component" value="Unassembled WGS sequence"/>
</dbReference>
<evidence type="ECO:0000259" key="1">
    <source>
        <dbReference type="Pfam" id="PF00534"/>
    </source>
</evidence>
<evidence type="ECO:0000313" key="3">
    <source>
        <dbReference type="Proteomes" id="UP000011991"/>
    </source>
</evidence>
<keyword evidence="2" id="KW-0808">Transferase</keyword>
<feature type="domain" description="Glycosyl transferase family 1" evidence="1">
    <location>
        <begin position="187"/>
        <end position="349"/>
    </location>
</feature>
<dbReference type="AlphaFoldDB" id="M5S6P2"/>
<dbReference type="SUPFAM" id="SSF53756">
    <property type="entry name" value="UDP-Glycosyltransferase/glycogen phosphorylase"/>
    <property type="match status" value="1"/>
</dbReference>
<dbReference type="EMBL" id="ANOG01000185">
    <property type="protein sequence ID" value="EMI21849.1"/>
    <property type="molecule type" value="Genomic_DNA"/>
</dbReference>
<dbReference type="Pfam" id="PF00534">
    <property type="entry name" value="Glycos_transf_1"/>
    <property type="match status" value="1"/>
</dbReference>
<keyword evidence="3" id="KW-1185">Reference proteome</keyword>